<proteinExistence type="predicted"/>
<dbReference type="STRING" id="29170.A0A368GTG2"/>
<accession>A0A368GTG2</accession>
<dbReference type="Proteomes" id="UP000252519">
    <property type="component" value="Unassembled WGS sequence"/>
</dbReference>
<reference evidence="1 2" key="1">
    <citation type="submission" date="2014-10" db="EMBL/GenBank/DDBJ databases">
        <title>Draft genome of the hookworm Ancylostoma caninum.</title>
        <authorList>
            <person name="Mitreva M."/>
        </authorList>
    </citation>
    <scope>NUCLEOTIDE SEQUENCE [LARGE SCALE GENOMIC DNA]</scope>
    <source>
        <strain evidence="1 2">Baltimore</strain>
    </source>
</reference>
<keyword evidence="2" id="KW-1185">Reference proteome</keyword>
<dbReference type="EMBL" id="JOJR01000060">
    <property type="protein sequence ID" value="RCN47604.1"/>
    <property type="molecule type" value="Genomic_DNA"/>
</dbReference>
<name>A0A368GTG2_ANCCA</name>
<sequence length="111" mass="13478">MDRRVAYEDVELLDANQLDEAFEDLIKVDVEKMSSLELVNIFYRKDLEELLRYLDQSRNFRELIGRERRDVSDATNAHYALHFNRFCMFRKCLECFRHLYDENWTVGNPLH</sequence>
<comment type="caution">
    <text evidence="1">The sequence shown here is derived from an EMBL/GenBank/DDBJ whole genome shotgun (WGS) entry which is preliminary data.</text>
</comment>
<organism evidence="1 2">
    <name type="scientific">Ancylostoma caninum</name>
    <name type="common">Dog hookworm</name>
    <dbReference type="NCBI Taxonomy" id="29170"/>
    <lineage>
        <taxon>Eukaryota</taxon>
        <taxon>Metazoa</taxon>
        <taxon>Ecdysozoa</taxon>
        <taxon>Nematoda</taxon>
        <taxon>Chromadorea</taxon>
        <taxon>Rhabditida</taxon>
        <taxon>Rhabditina</taxon>
        <taxon>Rhabditomorpha</taxon>
        <taxon>Strongyloidea</taxon>
        <taxon>Ancylostomatidae</taxon>
        <taxon>Ancylostomatinae</taxon>
        <taxon>Ancylostoma</taxon>
    </lineage>
</organism>
<gene>
    <name evidence="1" type="ORF">ANCCAN_06378</name>
</gene>
<protein>
    <submittedName>
        <fullName evidence="1">Uncharacterized protein</fullName>
    </submittedName>
</protein>
<dbReference type="OrthoDB" id="5897010at2759"/>
<evidence type="ECO:0000313" key="1">
    <source>
        <dbReference type="EMBL" id="RCN47604.1"/>
    </source>
</evidence>
<dbReference type="AlphaFoldDB" id="A0A368GTG2"/>
<evidence type="ECO:0000313" key="2">
    <source>
        <dbReference type="Proteomes" id="UP000252519"/>
    </source>
</evidence>